<dbReference type="HOGENOM" id="CLU_2400576_0_0_1"/>
<evidence type="ECO:0000313" key="2">
    <source>
        <dbReference type="Proteomes" id="UP000054217"/>
    </source>
</evidence>
<dbReference type="AlphaFoldDB" id="A0A0C3P2V2"/>
<proteinExistence type="predicted"/>
<reference evidence="2" key="2">
    <citation type="submission" date="2015-01" db="EMBL/GenBank/DDBJ databases">
        <title>Evolutionary Origins and Diversification of the Mycorrhizal Mutualists.</title>
        <authorList>
            <consortium name="DOE Joint Genome Institute"/>
            <consortium name="Mycorrhizal Genomics Consortium"/>
            <person name="Kohler A."/>
            <person name="Kuo A."/>
            <person name="Nagy L.G."/>
            <person name="Floudas D."/>
            <person name="Copeland A."/>
            <person name="Barry K.W."/>
            <person name="Cichocki N."/>
            <person name="Veneault-Fourrey C."/>
            <person name="LaButti K."/>
            <person name="Lindquist E.A."/>
            <person name="Lipzen A."/>
            <person name="Lundell T."/>
            <person name="Morin E."/>
            <person name="Murat C."/>
            <person name="Riley R."/>
            <person name="Ohm R."/>
            <person name="Sun H."/>
            <person name="Tunlid A."/>
            <person name="Henrissat B."/>
            <person name="Grigoriev I.V."/>
            <person name="Hibbett D.S."/>
            <person name="Martin F."/>
        </authorList>
    </citation>
    <scope>NUCLEOTIDE SEQUENCE [LARGE SCALE GENOMIC DNA]</scope>
    <source>
        <strain evidence="2">Marx 270</strain>
    </source>
</reference>
<organism evidence="1 2">
    <name type="scientific">Pisolithus tinctorius Marx 270</name>
    <dbReference type="NCBI Taxonomy" id="870435"/>
    <lineage>
        <taxon>Eukaryota</taxon>
        <taxon>Fungi</taxon>
        <taxon>Dikarya</taxon>
        <taxon>Basidiomycota</taxon>
        <taxon>Agaricomycotina</taxon>
        <taxon>Agaricomycetes</taxon>
        <taxon>Agaricomycetidae</taxon>
        <taxon>Boletales</taxon>
        <taxon>Sclerodermatineae</taxon>
        <taxon>Pisolithaceae</taxon>
        <taxon>Pisolithus</taxon>
    </lineage>
</organism>
<dbReference type="InParanoid" id="A0A0C3P2V2"/>
<accession>A0A0C3P2V2</accession>
<reference evidence="1 2" key="1">
    <citation type="submission" date="2014-04" db="EMBL/GenBank/DDBJ databases">
        <authorList>
            <consortium name="DOE Joint Genome Institute"/>
            <person name="Kuo A."/>
            <person name="Kohler A."/>
            <person name="Costa M.D."/>
            <person name="Nagy L.G."/>
            <person name="Floudas D."/>
            <person name="Copeland A."/>
            <person name="Barry K.W."/>
            <person name="Cichocki N."/>
            <person name="Veneault-Fourrey C."/>
            <person name="LaButti K."/>
            <person name="Lindquist E.A."/>
            <person name="Lipzen A."/>
            <person name="Lundell T."/>
            <person name="Morin E."/>
            <person name="Murat C."/>
            <person name="Sun H."/>
            <person name="Tunlid A."/>
            <person name="Henrissat B."/>
            <person name="Grigoriev I.V."/>
            <person name="Hibbett D.S."/>
            <person name="Martin F."/>
            <person name="Nordberg H.P."/>
            <person name="Cantor M.N."/>
            <person name="Hua S.X."/>
        </authorList>
    </citation>
    <scope>NUCLEOTIDE SEQUENCE [LARGE SCALE GENOMIC DNA]</scope>
    <source>
        <strain evidence="1 2">Marx 270</strain>
    </source>
</reference>
<protein>
    <submittedName>
        <fullName evidence="1">Uncharacterized protein</fullName>
    </submittedName>
</protein>
<sequence length="93" mass="10571">MSPITIRQSMLLPATYHTRRSIYIPRFCALVRDALLLSNAMQFRVYLIVNSHHTAGRWSRKLLISIIGDLLPPQHSVITIHARALIVAGVIER</sequence>
<keyword evidence="2" id="KW-1185">Reference proteome</keyword>
<evidence type="ECO:0000313" key="1">
    <source>
        <dbReference type="EMBL" id="KIO07335.1"/>
    </source>
</evidence>
<dbReference type="EMBL" id="KN831960">
    <property type="protein sequence ID" value="KIO07335.1"/>
    <property type="molecule type" value="Genomic_DNA"/>
</dbReference>
<name>A0A0C3P2V2_PISTI</name>
<gene>
    <name evidence="1" type="ORF">M404DRAFT_998095</name>
</gene>
<dbReference type="Proteomes" id="UP000054217">
    <property type="component" value="Unassembled WGS sequence"/>
</dbReference>